<evidence type="ECO:0000259" key="7">
    <source>
        <dbReference type="PROSITE" id="PS50157"/>
    </source>
</evidence>
<dbReference type="CDD" id="cd18721">
    <property type="entry name" value="PIN_ZNF451-like"/>
    <property type="match status" value="1"/>
</dbReference>
<dbReference type="InterPro" id="IPR058949">
    <property type="entry name" value="Zf-C2H2_ZNF451_1st"/>
</dbReference>
<keyword evidence="1" id="KW-0479">Metal-binding</keyword>
<proteinExistence type="predicted"/>
<dbReference type="Pfam" id="PF23102">
    <property type="entry name" value="Zf-C2H2_ZNF451_2nd"/>
    <property type="match status" value="1"/>
</dbReference>
<evidence type="ECO:0000256" key="6">
    <source>
        <dbReference type="SAM" id="MobiDB-lite"/>
    </source>
</evidence>
<feature type="domain" description="C2H2-type" evidence="7">
    <location>
        <begin position="780"/>
        <end position="805"/>
    </location>
</feature>
<name>A0ABM1L180_GEKJA</name>
<dbReference type="InterPro" id="IPR041192">
    <property type="entry name" value="PIN_11"/>
</dbReference>
<gene>
    <name evidence="9" type="primary">ZNF451</name>
</gene>
<keyword evidence="4" id="KW-0862">Zinc</keyword>
<organism evidence="8 9">
    <name type="scientific">Gekko japonicus</name>
    <name type="common">Schlegel's Japanese gecko</name>
    <dbReference type="NCBI Taxonomy" id="146911"/>
    <lineage>
        <taxon>Eukaryota</taxon>
        <taxon>Metazoa</taxon>
        <taxon>Chordata</taxon>
        <taxon>Craniata</taxon>
        <taxon>Vertebrata</taxon>
        <taxon>Euteleostomi</taxon>
        <taxon>Lepidosauria</taxon>
        <taxon>Squamata</taxon>
        <taxon>Bifurcata</taxon>
        <taxon>Gekkota</taxon>
        <taxon>Gekkonidae</taxon>
        <taxon>Gekkoninae</taxon>
        <taxon>Gekko</taxon>
    </lineage>
</organism>
<dbReference type="PROSITE" id="PS00028">
    <property type="entry name" value="ZINC_FINGER_C2H2_1"/>
    <property type="match status" value="5"/>
</dbReference>
<dbReference type="Pfam" id="PF23103">
    <property type="entry name" value="Zf-C2H2_ZNF451_5th"/>
    <property type="match status" value="1"/>
</dbReference>
<evidence type="ECO:0000256" key="5">
    <source>
        <dbReference type="PROSITE-ProRule" id="PRU00042"/>
    </source>
</evidence>
<dbReference type="GeneID" id="107121318"/>
<reference evidence="9" key="1">
    <citation type="submission" date="2025-08" db="UniProtKB">
        <authorList>
            <consortium name="RefSeq"/>
        </authorList>
    </citation>
    <scope>IDENTIFICATION</scope>
</reference>
<dbReference type="InterPro" id="IPR058947">
    <property type="entry name" value="Zf-C2H2_ZNF451_2nd"/>
</dbReference>
<evidence type="ECO:0000256" key="4">
    <source>
        <dbReference type="ARBA" id="ARBA00022833"/>
    </source>
</evidence>
<sequence>MRCSSQIMDCLVSSQNQKEGNASLQEDESEEDIEFVGMTQQMTEVQKQLMENRQEMSTLAKAVKQMEDKPEKMQFKNVLEKKDEDLKIDMTQALAAYMGAENPDEIYNEIDMAYRMNSAYARRQIAKRSACTITAHETSGNPRSPEQHGGVPHQPDEETELEACVPRAKDLGPISGAYSEIQDEAVLRPVLDCIDLVSSGDEESSSSSNKKVKCKDYIDYQKERVASTLDRLARHVEVEKQLKEEKNKAFKEKMDSQHAHGLQELEFIHGQSDTEAARLCVNQWLKMPGLKPGTVNSGRMLPRKSAQTPSGSKSILCPIMHCNKKFDNGYLLLGHLKRFDHSPCNPAVTLHGPPSSSFACIVCNGRFSTSQQYSDHCLSKANENDGHERNYPPQHIQFFACPCCFLLFSLRDECLQHMSGENHFSHCFKLSDKTGTPLPLPFPAYAKNLLISLCNEVPFQVKCTSCHQDLCSHVELTAHFRTRCHNAGPVAVSEKNISQVAEIFKVKGFCQSCNELFVDYNGVSQHTCKTLHKVKILTTMEQSILIFCHANKNVSYLKKLGSLVKSSPLKRSLAMDDQSETISKQKRVLEDNSQETCNAHTVKTWMCECHLTFPSEELVEKHIFSSNRICHKCAVCGKLAESTSIIRLHMSRFHGGAHLADFLFWCQSCNVDLQKADDVMAHVTEFHGGHNYFCEKYVSEDVHALSFDRLTDSVCDKSLEIENQSSTPMELSPPASPMDLSEELSHQGKWQCCLCEEVFDSEDTVKQHCMSLESHHFHRYSCAMCKVTFRKIETLHRHCQDKHNNVIQIKHFCGFCGDLFFDVEEEFLLHFKGFHSTDYICVSAAAETSIKIFETIEESSLLNCGCREKYISKENRKADYKKCQEAMLAKGNLWFRCTSCSSTTQSHSDMLNHLAGHTVNKAEKELYVVRCGACNRNFSELAVAHQHYHAKHCFSQKPKLDFGSPAESDVFQFSASGSCVDKKPDKLKLSAAMTAPSSKSLSPRKPGAIKKEVLGHYDEDLPDLDYLCTMTHIIMMDLDNWGNLFHQLPATLNQGTFIWGFQGGHGNWKQPVNCKIFNYLSKIGCFFLHPRCGKRREAADFAICVHVGRLDEYLPKHIPFTILSGDKSFLELENQLKMTQRATRILDPHKIDADMMCALLNSISDTAKETEEDSPVTTQQCLQGPQIQGDEDVQLQEAIRRSLQEI</sequence>
<dbReference type="PANTHER" id="PTHR24408:SF61">
    <property type="entry name" value="E3 SUMO-PROTEIN LIGASE ZNF451"/>
    <property type="match status" value="1"/>
</dbReference>
<feature type="domain" description="C2H2-type" evidence="7">
    <location>
        <begin position="895"/>
        <end position="922"/>
    </location>
</feature>
<dbReference type="Pfam" id="PF23101">
    <property type="entry name" value="Zf-C2H2_ZNF451_1st"/>
    <property type="match status" value="1"/>
</dbReference>
<keyword evidence="3 5" id="KW-0863">Zinc-finger</keyword>
<keyword evidence="2" id="KW-0677">Repeat</keyword>
<evidence type="ECO:0000313" key="9">
    <source>
        <dbReference type="RefSeq" id="XP_015279717.1"/>
    </source>
</evidence>
<dbReference type="PROSITE" id="PS50157">
    <property type="entry name" value="ZINC_FINGER_C2H2_2"/>
    <property type="match status" value="3"/>
</dbReference>
<dbReference type="Pfam" id="PF18479">
    <property type="entry name" value="PIN_11"/>
    <property type="match status" value="1"/>
</dbReference>
<evidence type="ECO:0000256" key="1">
    <source>
        <dbReference type="ARBA" id="ARBA00022723"/>
    </source>
</evidence>
<dbReference type="Pfam" id="PF23107">
    <property type="entry name" value="Zf-C2H2_ZNF451_C"/>
    <property type="match status" value="1"/>
</dbReference>
<keyword evidence="8" id="KW-1185">Reference proteome</keyword>
<accession>A0ABM1L180</accession>
<feature type="domain" description="C2H2-type" evidence="7">
    <location>
        <begin position="315"/>
        <end position="346"/>
    </location>
</feature>
<dbReference type="SMART" id="SM00355">
    <property type="entry name" value="ZnF_C2H2"/>
    <property type="match status" value="12"/>
</dbReference>
<dbReference type="Proteomes" id="UP000694871">
    <property type="component" value="Unplaced"/>
</dbReference>
<feature type="region of interest" description="Disordered" evidence="6">
    <location>
        <begin position="135"/>
        <end position="160"/>
    </location>
</feature>
<dbReference type="RefSeq" id="XP_015279717.1">
    <property type="nucleotide sequence ID" value="XM_015424231.1"/>
</dbReference>
<dbReference type="InterPro" id="IPR013087">
    <property type="entry name" value="Znf_C2H2_type"/>
</dbReference>
<evidence type="ECO:0000313" key="8">
    <source>
        <dbReference type="Proteomes" id="UP000694871"/>
    </source>
</evidence>
<dbReference type="PANTHER" id="PTHR24408">
    <property type="entry name" value="ZINC FINGER PROTEIN"/>
    <property type="match status" value="1"/>
</dbReference>
<dbReference type="Pfam" id="PF23108">
    <property type="entry name" value="Zf-C2H2_ZNF451"/>
    <property type="match status" value="1"/>
</dbReference>
<dbReference type="InterPro" id="IPR058946">
    <property type="entry name" value="Zf-C2H2_ZNF451_C"/>
</dbReference>
<dbReference type="InterPro" id="IPR058156">
    <property type="entry name" value="Znf-C2H2_ZNF451"/>
</dbReference>
<dbReference type="InterPro" id="IPR058950">
    <property type="entry name" value="Zf-C2H2_ZNF451_5th"/>
</dbReference>
<evidence type="ECO:0000256" key="3">
    <source>
        <dbReference type="ARBA" id="ARBA00022771"/>
    </source>
</evidence>
<feature type="compositionally biased region" description="Polar residues" evidence="6">
    <location>
        <begin position="135"/>
        <end position="144"/>
    </location>
</feature>
<protein>
    <submittedName>
        <fullName evidence="9">Zinc finger protein 451</fullName>
    </submittedName>
</protein>
<evidence type="ECO:0000256" key="2">
    <source>
        <dbReference type="ARBA" id="ARBA00022737"/>
    </source>
</evidence>